<feature type="chain" id="PRO_5009916093" evidence="4">
    <location>
        <begin position="21"/>
        <end position="278"/>
    </location>
</feature>
<proteinExistence type="predicted"/>
<dbReference type="InterPro" id="IPR019734">
    <property type="entry name" value="TPR_rpt"/>
</dbReference>
<keyword evidence="1" id="KW-0677">Repeat</keyword>
<dbReference type="EMBL" id="FQYK01000002">
    <property type="protein sequence ID" value="SHI48518.1"/>
    <property type="molecule type" value="Genomic_DNA"/>
</dbReference>
<evidence type="ECO:0000256" key="3">
    <source>
        <dbReference type="PROSITE-ProRule" id="PRU00339"/>
    </source>
</evidence>
<organism evidence="5 6">
    <name type="scientific">Algibacter luteus</name>
    <dbReference type="NCBI Taxonomy" id="1178825"/>
    <lineage>
        <taxon>Bacteria</taxon>
        <taxon>Pseudomonadati</taxon>
        <taxon>Bacteroidota</taxon>
        <taxon>Flavobacteriia</taxon>
        <taxon>Flavobacteriales</taxon>
        <taxon>Flavobacteriaceae</taxon>
        <taxon>Algibacter</taxon>
    </lineage>
</organism>
<dbReference type="Pfam" id="PF13181">
    <property type="entry name" value="TPR_8"/>
    <property type="match status" value="1"/>
</dbReference>
<keyword evidence="4" id="KW-0732">Signal</keyword>
<dbReference type="PANTHER" id="PTHR45586:SF1">
    <property type="entry name" value="LIPOPOLYSACCHARIDE ASSEMBLY PROTEIN B"/>
    <property type="match status" value="1"/>
</dbReference>
<evidence type="ECO:0000256" key="2">
    <source>
        <dbReference type="ARBA" id="ARBA00022803"/>
    </source>
</evidence>
<keyword evidence="6" id="KW-1185">Reference proteome</keyword>
<protein>
    <submittedName>
        <fullName evidence="5">Tetratricopeptide repeat-containing protein</fullName>
    </submittedName>
</protein>
<dbReference type="Proteomes" id="UP000184396">
    <property type="component" value="Unassembled WGS sequence"/>
</dbReference>
<dbReference type="PANTHER" id="PTHR45586">
    <property type="entry name" value="TPR REPEAT-CONTAINING PROTEIN PA4667"/>
    <property type="match status" value="1"/>
</dbReference>
<keyword evidence="2 3" id="KW-0802">TPR repeat</keyword>
<evidence type="ECO:0000313" key="6">
    <source>
        <dbReference type="Proteomes" id="UP000184396"/>
    </source>
</evidence>
<dbReference type="STRING" id="1178825.SAMN05216261_0746"/>
<dbReference type="PROSITE" id="PS50005">
    <property type="entry name" value="TPR"/>
    <property type="match status" value="1"/>
</dbReference>
<dbReference type="InterPro" id="IPR011990">
    <property type="entry name" value="TPR-like_helical_dom_sf"/>
</dbReference>
<evidence type="ECO:0000313" key="5">
    <source>
        <dbReference type="EMBL" id="SHI48518.1"/>
    </source>
</evidence>
<name>A0A1M6BIV6_9FLAO</name>
<feature type="repeat" description="TPR" evidence="3">
    <location>
        <begin position="76"/>
        <end position="109"/>
    </location>
</feature>
<evidence type="ECO:0000256" key="1">
    <source>
        <dbReference type="ARBA" id="ARBA00022737"/>
    </source>
</evidence>
<dbReference type="AlphaFoldDB" id="A0A1M6BIV6"/>
<gene>
    <name evidence="5" type="ORF">SAMN05216261_0746</name>
</gene>
<dbReference type="InterPro" id="IPR051012">
    <property type="entry name" value="CellSynth/LPSAsmb/PSIAsmb"/>
</dbReference>
<sequence length="278" mass="33151">MFKKVFFIVFLVASMFSIHAHGDLDKRISVISEEIKKTPDSALLYYKRSQLYYQHNEFKKSIDDLKKSDRLGFDNNEQYFLYARNYFKLNKFNLSLKHVRKFLKIQPNHLKGLQLVGKIYFAKSEFEKSARAFEKVIANSRKTLPENYIEASEAWYALRTETGIQKSKQMLIKGIMDLGDNIVIYQTLISNAIDQEEYIFAIEYQKKVIEFSPRKERAYLKLSEIHLFDKNYLEAELSLNNAKKHYLKLPLRIKNSKFMREFYSELEHIDKRLKNTNY</sequence>
<dbReference type="SUPFAM" id="SSF48452">
    <property type="entry name" value="TPR-like"/>
    <property type="match status" value="1"/>
</dbReference>
<dbReference type="RefSeq" id="WP_143148065.1">
    <property type="nucleotide sequence ID" value="NZ_ALIH01000018.1"/>
</dbReference>
<dbReference type="Gene3D" id="1.25.40.10">
    <property type="entry name" value="Tetratricopeptide repeat domain"/>
    <property type="match status" value="1"/>
</dbReference>
<evidence type="ECO:0000256" key="4">
    <source>
        <dbReference type="SAM" id="SignalP"/>
    </source>
</evidence>
<reference evidence="5 6" key="1">
    <citation type="submission" date="2016-11" db="EMBL/GenBank/DDBJ databases">
        <authorList>
            <person name="Jaros S."/>
            <person name="Januszkiewicz K."/>
            <person name="Wedrychowicz H."/>
        </authorList>
    </citation>
    <scope>NUCLEOTIDE SEQUENCE [LARGE SCALE GENOMIC DNA]</scope>
    <source>
        <strain evidence="5 6">CGMCC 1.12213</strain>
    </source>
</reference>
<dbReference type="OrthoDB" id="1426995at2"/>
<dbReference type="eggNOG" id="ENOG50329MB">
    <property type="taxonomic scope" value="Bacteria"/>
</dbReference>
<feature type="signal peptide" evidence="4">
    <location>
        <begin position="1"/>
        <end position="20"/>
    </location>
</feature>
<accession>A0A1M6BIV6</accession>